<organism evidence="2 3">
    <name type="scientific">Halobacillus salinarum</name>
    <dbReference type="NCBI Taxonomy" id="2932257"/>
    <lineage>
        <taxon>Bacteria</taxon>
        <taxon>Bacillati</taxon>
        <taxon>Bacillota</taxon>
        <taxon>Bacilli</taxon>
        <taxon>Bacillales</taxon>
        <taxon>Bacillaceae</taxon>
        <taxon>Halobacillus</taxon>
    </lineage>
</organism>
<dbReference type="EMBL" id="CP095073">
    <property type="protein sequence ID" value="UOQ45156.1"/>
    <property type="molecule type" value="Genomic_DNA"/>
</dbReference>
<name>A0ABY4EL13_9BACI</name>
<feature type="transmembrane region" description="Helical" evidence="1">
    <location>
        <begin position="37"/>
        <end position="55"/>
    </location>
</feature>
<protein>
    <submittedName>
        <fullName evidence="2">Uncharacterized protein</fullName>
    </submittedName>
</protein>
<evidence type="ECO:0000313" key="2">
    <source>
        <dbReference type="EMBL" id="UOQ45156.1"/>
    </source>
</evidence>
<evidence type="ECO:0000256" key="1">
    <source>
        <dbReference type="SAM" id="Phobius"/>
    </source>
</evidence>
<feature type="transmembrane region" description="Helical" evidence="1">
    <location>
        <begin position="103"/>
        <end position="125"/>
    </location>
</feature>
<feature type="transmembrane region" description="Helical" evidence="1">
    <location>
        <begin position="137"/>
        <end position="158"/>
    </location>
</feature>
<accession>A0ABY4EL13</accession>
<feature type="transmembrane region" description="Helical" evidence="1">
    <location>
        <begin position="164"/>
        <end position="182"/>
    </location>
</feature>
<keyword evidence="3" id="KW-1185">Reference proteome</keyword>
<sequence>MQQTISRYRKYLLPAALVLTVSLIVIINLFNERPLENLSRSLIVFAAVPLWILYANQHQLWFRNKLRWMIRASNRLLINAAVFFVGVLASYEVFLMLPYSLGVVFHLTTLTICSFFYWLPLLLHCTFSRRRPHMQRLGYFALTSMLFFVYHMVSFQYYDGTPTQGFLVSGLFVMLLTLIYLFQDWSVTEKEDDRTTVEGYVRPVSKERKF</sequence>
<reference evidence="2 3" key="1">
    <citation type="submission" date="2022-04" db="EMBL/GenBank/DDBJ databases">
        <title>Halobacillus sp. isolated from saltern.</title>
        <authorList>
            <person name="Won M."/>
            <person name="Lee C.-M."/>
            <person name="Woen H.-Y."/>
            <person name="Kwon S.-W."/>
        </authorList>
    </citation>
    <scope>NUCLEOTIDE SEQUENCE [LARGE SCALE GENOMIC DNA]</scope>
    <source>
        <strain evidence="2 3">SSBR10-3</strain>
    </source>
</reference>
<keyword evidence="1" id="KW-0472">Membrane</keyword>
<keyword evidence="1" id="KW-1133">Transmembrane helix</keyword>
<evidence type="ECO:0000313" key="3">
    <source>
        <dbReference type="Proteomes" id="UP000831787"/>
    </source>
</evidence>
<keyword evidence="1" id="KW-0812">Transmembrane</keyword>
<dbReference type="RefSeq" id="WP_244711662.1">
    <property type="nucleotide sequence ID" value="NZ_CP095073.1"/>
</dbReference>
<feature type="transmembrane region" description="Helical" evidence="1">
    <location>
        <begin position="12"/>
        <end position="31"/>
    </location>
</feature>
<feature type="transmembrane region" description="Helical" evidence="1">
    <location>
        <begin position="76"/>
        <end position="97"/>
    </location>
</feature>
<gene>
    <name evidence="2" type="ORF">MUN89_04155</name>
</gene>
<dbReference type="Proteomes" id="UP000831787">
    <property type="component" value="Chromosome"/>
</dbReference>
<proteinExistence type="predicted"/>